<dbReference type="AlphaFoldDB" id="I8W0T8"/>
<evidence type="ECO:0000313" key="2">
    <source>
        <dbReference type="Proteomes" id="UP000005974"/>
    </source>
</evidence>
<dbReference type="HOGENOM" id="CLU_159325_0_0_10"/>
<organism evidence="1 2">
    <name type="scientific">Phocaeicola dorei CL02T12C06</name>
    <dbReference type="NCBI Taxonomy" id="997876"/>
    <lineage>
        <taxon>Bacteria</taxon>
        <taxon>Pseudomonadati</taxon>
        <taxon>Bacteroidota</taxon>
        <taxon>Bacteroidia</taxon>
        <taxon>Bacteroidales</taxon>
        <taxon>Bacteroidaceae</taxon>
        <taxon>Phocaeicola</taxon>
    </lineage>
</organism>
<evidence type="ECO:0008006" key="3">
    <source>
        <dbReference type="Google" id="ProtNLM"/>
    </source>
</evidence>
<dbReference type="OrthoDB" id="9795908at2"/>
<keyword evidence="2" id="KW-1185">Reference proteome</keyword>
<gene>
    <name evidence="1" type="ORF">HMPREF1064_02808</name>
</gene>
<protein>
    <recommendedName>
        <fullName evidence="3">PqqD family protein</fullName>
    </recommendedName>
</protein>
<dbReference type="InterPro" id="IPR008792">
    <property type="entry name" value="PQQD"/>
</dbReference>
<dbReference type="EMBL" id="AGXJ01000051">
    <property type="protein sequence ID" value="EIY32265.1"/>
    <property type="molecule type" value="Genomic_DNA"/>
</dbReference>
<dbReference type="PATRIC" id="fig|997876.3.peg.2887"/>
<proteinExistence type="predicted"/>
<name>I8W0T8_9BACT</name>
<dbReference type="Gene3D" id="1.10.10.1150">
    <property type="entry name" value="Coenzyme PQQ synthesis protein D (PqqD)"/>
    <property type="match status" value="1"/>
</dbReference>
<dbReference type="RefSeq" id="WP_007846682.1">
    <property type="nucleotide sequence ID" value="NZ_JH724134.1"/>
</dbReference>
<accession>I8W0T8</accession>
<dbReference type="Proteomes" id="UP000005974">
    <property type="component" value="Unassembled WGS sequence"/>
</dbReference>
<dbReference type="InterPro" id="IPR041881">
    <property type="entry name" value="PqqD_sf"/>
</dbReference>
<sequence length="94" mass="10893">MTKNETIEPKDGLRLRKIGSRYMIVEACNGNVNMTDVFSLNETAARLWQRINEGKLTPEELAGWLCDEYDTDRDTALTDVQRQLEEWKAFGLIR</sequence>
<evidence type="ECO:0000313" key="1">
    <source>
        <dbReference type="EMBL" id="EIY32265.1"/>
    </source>
</evidence>
<dbReference type="Pfam" id="PF05402">
    <property type="entry name" value="PqqD"/>
    <property type="match status" value="1"/>
</dbReference>
<reference evidence="1 2" key="1">
    <citation type="submission" date="2012-02" db="EMBL/GenBank/DDBJ databases">
        <title>The Genome Sequence of Bacteroides dorei CL02T12C06.</title>
        <authorList>
            <consortium name="The Broad Institute Genome Sequencing Platform"/>
            <person name="Earl A."/>
            <person name="Ward D."/>
            <person name="Feldgarden M."/>
            <person name="Gevers D."/>
            <person name="Zitomersky N.L."/>
            <person name="Coyne M.J."/>
            <person name="Comstock L.E."/>
            <person name="Young S.K."/>
            <person name="Zeng Q."/>
            <person name="Gargeya S."/>
            <person name="Fitzgerald M."/>
            <person name="Haas B."/>
            <person name="Abouelleil A."/>
            <person name="Alvarado L."/>
            <person name="Arachchi H.M."/>
            <person name="Berlin A."/>
            <person name="Chapman S.B."/>
            <person name="Gearin G."/>
            <person name="Goldberg J."/>
            <person name="Griggs A."/>
            <person name="Gujja S."/>
            <person name="Hansen M."/>
            <person name="Heiman D."/>
            <person name="Howarth C."/>
            <person name="Larimer J."/>
            <person name="Lui A."/>
            <person name="MacDonald P.J.P."/>
            <person name="McCowen C."/>
            <person name="Montmayeur A."/>
            <person name="Murphy C."/>
            <person name="Neiman D."/>
            <person name="Pearson M."/>
            <person name="Priest M."/>
            <person name="Roberts A."/>
            <person name="Saif S."/>
            <person name="Shea T."/>
            <person name="Sisk P."/>
            <person name="Stolte C."/>
            <person name="Sykes S."/>
            <person name="Wortman J."/>
            <person name="Nusbaum C."/>
            <person name="Birren B."/>
        </authorList>
    </citation>
    <scope>NUCLEOTIDE SEQUENCE [LARGE SCALE GENOMIC DNA]</scope>
    <source>
        <strain evidence="1 2">CL02T12C06</strain>
    </source>
</reference>
<comment type="caution">
    <text evidence="1">The sequence shown here is derived from an EMBL/GenBank/DDBJ whole genome shotgun (WGS) entry which is preliminary data.</text>
</comment>